<gene>
    <name evidence="4" type="ORF">SAMN05421825_2369</name>
</gene>
<feature type="domain" description="Secretion system C-terminal sorting" evidence="3">
    <location>
        <begin position="394"/>
        <end position="460"/>
    </location>
</feature>
<keyword evidence="5" id="KW-1185">Reference proteome</keyword>
<reference evidence="5" key="1">
    <citation type="submission" date="2016-10" db="EMBL/GenBank/DDBJ databases">
        <authorList>
            <person name="Varghese N."/>
            <person name="Submissions S."/>
        </authorList>
    </citation>
    <scope>NUCLEOTIDE SEQUENCE [LARGE SCALE GENOMIC DNA]</scope>
    <source>
        <strain evidence="5">DSM 19684</strain>
    </source>
</reference>
<dbReference type="Pfam" id="PF18962">
    <property type="entry name" value="Por_Secre_tail"/>
    <property type="match status" value="1"/>
</dbReference>
<evidence type="ECO:0000259" key="3">
    <source>
        <dbReference type="Pfam" id="PF18962"/>
    </source>
</evidence>
<proteinExistence type="predicted"/>
<dbReference type="OrthoDB" id="9805017at2"/>
<dbReference type="GO" id="GO:1902929">
    <property type="term" value="C:plasma membrane of growing cell tip"/>
    <property type="evidence" value="ECO:0007669"/>
    <property type="project" value="TreeGrafter"/>
</dbReference>
<evidence type="ECO:0000313" key="5">
    <source>
        <dbReference type="Proteomes" id="UP000199203"/>
    </source>
</evidence>
<dbReference type="PANTHER" id="PTHR31778:SF2">
    <property type="entry name" value="BUD SITE SELECTION PROTEIN RAX2"/>
    <property type="match status" value="1"/>
</dbReference>
<feature type="chain" id="PRO_5011649320" evidence="2">
    <location>
        <begin position="20"/>
        <end position="462"/>
    </location>
</feature>
<dbReference type="NCBIfam" id="TIGR02608">
    <property type="entry name" value="delta_60_rpt"/>
    <property type="match status" value="7"/>
</dbReference>
<sequence>MKKHLHFLFLLLFSTRLLSQDGSLDNSFNDSNIGINDGLVLGITLQPDKKILVSGRFNSYNGNIRNNIARLNPDGTLDSGFNPVSGSNQQIHISTVQPDGKILIGGYFDTYNGVSRNRIARLDVDGSLDTSFNPGNGANDIINNIVLLPDGKILIGGYFTSYNGISRNRIARLNADGSLDSNFNYSSGANNNIHDLILQPDGKILIVGDFMTFNDISMRYIARLNSDGTLDTSFTGNASNTITSILLQKDGKILIAGYFTTYNGVARNRVARLTSNGALDTEFDPGDGANGTIYSMASQSDGKILIGGDFTTYNNNTAIRLARLNSNGSIDNSFNVGTGTNSNILDIVLQSDNKILVGGAFSIYNSITKKSLIRLNNEPILSTTDFMRKNIFSYPNPVKDILYIENAFNNKVYIYNMIGNLVKEFEISNNKTNINLSSLEKGNYILISTNGKEQKTFKIIKQ</sequence>
<dbReference type="PANTHER" id="PTHR31778">
    <property type="entry name" value="BUD SITE SELECTION PROTEIN RAX2"/>
    <property type="match status" value="1"/>
</dbReference>
<dbReference type="RefSeq" id="WP_089873620.1">
    <property type="nucleotide sequence ID" value="NZ_FNBH01000002.1"/>
</dbReference>
<dbReference type="SUPFAM" id="SSF63829">
    <property type="entry name" value="Calcium-dependent phosphotriesterase"/>
    <property type="match status" value="2"/>
</dbReference>
<dbReference type="Pfam" id="PF17164">
    <property type="entry name" value="DUF5122"/>
    <property type="match status" value="7"/>
</dbReference>
<dbReference type="Gene3D" id="2.80.10.50">
    <property type="match status" value="3"/>
</dbReference>
<evidence type="ECO:0000256" key="1">
    <source>
        <dbReference type="ARBA" id="ARBA00022729"/>
    </source>
</evidence>
<dbReference type="NCBIfam" id="TIGR04183">
    <property type="entry name" value="Por_Secre_tail"/>
    <property type="match status" value="1"/>
</dbReference>
<feature type="signal peptide" evidence="2">
    <location>
        <begin position="1"/>
        <end position="19"/>
    </location>
</feature>
<accession>A0A1G7PSF1</accession>
<dbReference type="InterPro" id="IPR026444">
    <property type="entry name" value="Secre_tail"/>
</dbReference>
<dbReference type="InterPro" id="IPR013431">
    <property type="entry name" value="Delta_60_rpt"/>
</dbReference>
<evidence type="ECO:0000313" key="4">
    <source>
        <dbReference type="EMBL" id="SDF88330.1"/>
    </source>
</evidence>
<dbReference type="EMBL" id="FNBH01000002">
    <property type="protein sequence ID" value="SDF88330.1"/>
    <property type="molecule type" value="Genomic_DNA"/>
</dbReference>
<dbReference type="AlphaFoldDB" id="A0A1G7PSF1"/>
<dbReference type="STRING" id="454006.SAMN05421825_2369"/>
<protein>
    <submittedName>
        <fullName evidence="4">Delta-60 repeat domain-containing protein/Por secretion system C-terminal sorting domain-containing protein</fullName>
    </submittedName>
</protein>
<keyword evidence="1 2" id="KW-0732">Signal</keyword>
<dbReference type="Proteomes" id="UP000199203">
    <property type="component" value="Unassembled WGS sequence"/>
</dbReference>
<organism evidence="4 5">
    <name type="scientific">Epilithonimonas hungarica</name>
    <dbReference type="NCBI Taxonomy" id="454006"/>
    <lineage>
        <taxon>Bacteria</taxon>
        <taxon>Pseudomonadati</taxon>
        <taxon>Bacteroidota</taxon>
        <taxon>Flavobacteriia</taxon>
        <taxon>Flavobacteriales</taxon>
        <taxon>Weeksellaceae</taxon>
        <taxon>Chryseobacterium group</taxon>
        <taxon>Epilithonimonas</taxon>
    </lineage>
</organism>
<evidence type="ECO:0000256" key="2">
    <source>
        <dbReference type="SAM" id="SignalP"/>
    </source>
</evidence>
<name>A0A1G7PSF1_9FLAO</name>